<dbReference type="AlphaFoldDB" id="A0A433RQ54"/>
<dbReference type="GO" id="GO:0005886">
    <property type="term" value="C:plasma membrane"/>
    <property type="evidence" value="ECO:0007669"/>
    <property type="project" value="UniProtKB-SubCell"/>
</dbReference>
<dbReference type="PANTHER" id="PTHR33567:SF3">
    <property type="entry name" value="CHROMATE ION TRANSPORTER (EUROFUNG)"/>
    <property type="match status" value="1"/>
</dbReference>
<dbReference type="PIRSF" id="PIRSF004810">
    <property type="entry name" value="ChrA"/>
    <property type="match status" value="1"/>
</dbReference>
<evidence type="ECO:0000256" key="6">
    <source>
        <dbReference type="ARBA" id="ARBA00023136"/>
    </source>
</evidence>
<evidence type="ECO:0000256" key="2">
    <source>
        <dbReference type="ARBA" id="ARBA00005262"/>
    </source>
</evidence>
<protein>
    <submittedName>
        <fullName evidence="8">ChrA protein</fullName>
    </submittedName>
</protein>
<dbReference type="PANTHER" id="PTHR33567">
    <property type="entry name" value="CHROMATE ION TRANSPORTER (EUROFUNG)"/>
    <property type="match status" value="1"/>
</dbReference>
<comment type="subcellular location">
    <subcellularLocation>
        <location evidence="1">Cell membrane</location>
        <topology evidence="1">Multi-pass membrane protein</topology>
    </subcellularLocation>
</comment>
<dbReference type="RefSeq" id="WP_126991892.1">
    <property type="nucleotide sequence ID" value="NZ_JTFC01000042.1"/>
</dbReference>
<feature type="transmembrane region" description="Helical" evidence="7">
    <location>
        <begin position="6"/>
        <end position="29"/>
    </location>
</feature>
<keyword evidence="9" id="KW-1185">Reference proteome</keyword>
<feature type="transmembrane region" description="Helical" evidence="7">
    <location>
        <begin position="74"/>
        <end position="96"/>
    </location>
</feature>
<feature type="transmembrane region" description="Helical" evidence="7">
    <location>
        <begin position="320"/>
        <end position="339"/>
    </location>
</feature>
<organism evidence="8 9">
    <name type="scientific">Candidatus Kurthia intestinigallinarum</name>
    <dbReference type="NCBI Taxonomy" id="1562256"/>
    <lineage>
        <taxon>Bacteria</taxon>
        <taxon>Bacillati</taxon>
        <taxon>Bacillota</taxon>
        <taxon>Bacilli</taxon>
        <taxon>Bacillales</taxon>
        <taxon>Caryophanaceae</taxon>
        <taxon>Kurthia</taxon>
    </lineage>
</organism>
<dbReference type="EMBL" id="JTFC01000042">
    <property type="protein sequence ID" value="RUS52551.1"/>
    <property type="molecule type" value="Genomic_DNA"/>
</dbReference>
<comment type="caution">
    <text evidence="8">The sequence shown here is derived from an EMBL/GenBank/DDBJ whole genome shotgun (WGS) entry which is preliminary data.</text>
</comment>
<dbReference type="OrthoDB" id="9788907at2"/>
<dbReference type="Proteomes" id="UP000288623">
    <property type="component" value="Unassembled WGS sequence"/>
</dbReference>
<reference evidence="8 9" key="1">
    <citation type="submission" date="2014-11" db="EMBL/GenBank/DDBJ databases">
        <title>Genome sequence and analysis of novel Kurthia sp.</title>
        <authorList>
            <person name="Lawson J.N."/>
            <person name="Gonzalez J.E."/>
            <person name="Rinauldi L."/>
            <person name="Xuan Z."/>
            <person name="Firman A."/>
            <person name="Shaddox L."/>
            <person name="Trudeau A."/>
            <person name="Shah S."/>
            <person name="Reiman D."/>
        </authorList>
    </citation>
    <scope>NUCLEOTIDE SEQUENCE [LARGE SCALE GENOMIC DNA]</scope>
    <source>
        <strain evidence="8 9">3B1D</strain>
    </source>
</reference>
<proteinExistence type="inferred from homology"/>
<feature type="transmembrane region" description="Helical" evidence="7">
    <location>
        <begin position="132"/>
        <end position="149"/>
    </location>
</feature>
<feature type="transmembrane region" description="Helical" evidence="7">
    <location>
        <begin position="223"/>
        <end position="240"/>
    </location>
</feature>
<dbReference type="Pfam" id="PF02417">
    <property type="entry name" value="Chromate_transp"/>
    <property type="match status" value="2"/>
</dbReference>
<name>A0A433RQ54_9BACL</name>
<dbReference type="InterPro" id="IPR003370">
    <property type="entry name" value="Chromate_transpt"/>
</dbReference>
<evidence type="ECO:0000256" key="1">
    <source>
        <dbReference type="ARBA" id="ARBA00004651"/>
    </source>
</evidence>
<dbReference type="GO" id="GO:0015109">
    <property type="term" value="F:chromate transmembrane transporter activity"/>
    <property type="evidence" value="ECO:0007669"/>
    <property type="project" value="InterPro"/>
</dbReference>
<keyword evidence="6 7" id="KW-0472">Membrane</keyword>
<accession>A0A433RQ54</accession>
<feature type="transmembrane region" description="Helical" evidence="7">
    <location>
        <begin position="283"/>
        <end position="308"/>
    </location>
</feature>
<evidence type="ECO:0000256" key="5">
    <source>
        <dbReference type="ARBA" id="ARBA00022989"/>
    </source>
</evidence>
<keyword evidence="4 7" id="KW-0812">Transmembrane</keyword>
<evidence type="ECO:0000313" key="9">
    <source>
        <dbReference type="Proteomes" id="UP000288623"/>
    </source>
</evidence>
<keyword evidence="3" id="KW-1003">Cell membrane</keyword>
<sequence>MGQLLMIFWTALKLGLVSFGGPSAHLAYFERVYVKEKKWLTAVEYTDLVSLSQFLPGPASSQVGMGIGLKKGGILGSIVAFLGFTLPSVVVLMIFAYIHAKGNWSLDWLHGLKLVAVAIVAHAILDMSKKIWHSKMAIILTVVATAVLLSWQTTYSTIIVLLIAALAGQLFLRQQQPALLVENVISKRIAAGFLIAFGVLLVALPLIAKLWPTTWLVMFEKFYTAGALVFGGGHVVLPLLEERLVETGLISLNDFLVGYGAVQAVPGPLFTFASYLGMVIGGIPMALLATVAIFLPAFLLIIGAYPFWQQIRSNPKWCGAFNGMNAAVIGVLIAAWITPIVTSTIHSWLDILWVILLFAMLLKWSPLLVVVVGILIGGFF</sequence>
<comment type="similarity">
    <text evidence="2">Belongs to the chromate ion transporter (CHR) (TC 2.A.51) family.</text>
</comment>
<feature type="transmembrane region" description="Helical" evidence="7">
    <location>
        <begin position="193"/>
        <end position="211"/>
    </location>
</feature>
<keyword evidence="5 7" id="KW-1133">Transmembrane helix</keyword>
<dbReference type="NCBIfam" id="TIGR00937">
    <property type="entry name" value="2A51"/>
    <property type="match status" value="1"/>
</dbReference>
<feature type="transmembrane region" description="Helical" evidence="7">
    <location>
        <begin position="108"/>
        <end position="125"/>
    </location>
</feature>
<evidence type="ECO:0000313" key="8">
    <source>
        <dbReference type="EMBL" id="RUS52551.1"/>
    </source>
</evidence>
<evidence type="ECO:0000256" key="7">
    <source>
        <dbReference type="SAM" id="Phobius"/>
    </source>
</evidence>
<feature type="transmembrane region" description="Helical" evidence="7">
    <location>
        <begin position="351"/>
        <end position="376"/>
    </location>
</feature>
<evidence type="ECO:0000256" key="3">
    <source>
        <dbReference type="ARBA" id="ARBA00022475"/>
    </source>
</evidence>
<dbReference type="InterPro" id="IPR014047">
    <property type="entry name" value="Chr_Tranpt_l_chain"/>
</dbReference>
<gene>
    <name evidence="8" type="ORF">QI30_17500</name>
</gene>
<feature type="transmembrane region" description="Helical" evidence="7">
    <location>
        <begin position="252"/>
        <end position="277"/>
    </location>
</feature>
<evidence type="ECO:0000256" key="4">
    <source>
        <dbReference type="ARBA" id="ARBA00022692"/>
    </source>
</evidence>